<organism evidence="1 2">
    <name type="scientific">Akkermansia massiliensis</name>
    <dbReference type="NCBI Taxonomy" id="2927224"/>
    <lineage>
        <taxon>Bacteria</taxon>
        <taxon>Pseudomonadati</taxon>
        <taxon>Verrucomicrobiota</taxon>
        <taxon>Verrucomicrobiia</taxon>
        <taxon>Verrucomicrobiales</taxon>
        <taxon>Akkermansiaceae</taxon>
        <taxon>Akkermansia</taxon>
    </lineage>
</organism>
<gene>
    <name evidence="1" type="ORF">M8N44_06765</name>
</gene>
<sequence>MRALLYTFSILFTTLSHGIDRPLTDFFPLAQDAKHSNLLPDSLDHLQENTASPSLQDWGQAPSSRKLPEFRPDESRLKVFSALALGDDADDESKRLVKAEGYQAPATPDEEYDLGIGVFTALFGVENIKYPWLYWKGQGKEAPIFNNSKEIFRAVWNDFSNKVRNAHKRRINDVWRRIKQEKYNTESPSEALMLHFKSVVKNNPGQAWLDIQSGAYRQFGSTFKEKAIREIVTEIKYHIKTDEKKKAMLDAVALDALKPRNLWKDETKFFEKHRDVAGVFVVKVILGDKFLDYPYCYWIMQAKPIPEYETTYHALADIWEDYKQQVQLLDLKKAQ</sequence>
<reference evidence="1 2" key="1">
    <citation type="submission" date="2022-03" db="EMBL/GenBank/DDBJ databases">
        <title>Taxonomic description of new species and reclassification of some bacterial strains.</title>
        <authorList>
            <person name="Ndongo S."/>
        </authorList>
    </citation>
    <scope>NUCLEOTIDE SEQUENCE [LARGE SCALE GENOMIC DNA]</scope>
    <source>
        <strain evidence="1 2">Marseille-P6666</strain>
    </source>
</reference>
<dbReference type="GeneID" id="84023556"/>
<comment type="caution">
    <text evidence="1">The sequence shown here is derived from an EMBL/GenBank/DDBJ whole genome shotgun (WGS) entry which is preliminary data.</text>
</comment>
<accession>A0ABT0R7Y1</accession>
<dbReference type="EMBL" id="JAMGSI010000001">
    <property type="protein sequence ID" value="MCL6657021.1"/>
    <property type="molecule type" value="Genomic_DNA"/>
</dbReference>
<proteinExistence type="predicted"/>
<protein>
    <submittedName>
        <fullName evidence="1">Uncharacterized protein</fullName>
    </submittedName>
</protein>
<dbReference type="Proteomes" id="UP001202031">
    <property type="component" value="Unassembled WGS sequence"/>
</dbReference>
<dbReference type="RefSeq" id="WP_215833358.1">
    <property type="nucleotide sequence ID" value="NZ_CP072027.1"/>
</dbReference>
<evidence type="ECO:0000313" key="1">
    <source>
        <dbReference type="EMBL" id="MCL6657021.1"/>
    </source>
</evidence>
<evidence type="ECO:0000313" key="2">
    <source>
        <dbReference type="Proteomes" id="UP001202031"/>
    </source>
</evidence>
<keyword evidence="2" id="KW-1185">Reference proteome</keyword>
<name>A0ABT0R7Y1_9BACT</name>